<proteinExistence type="inferred from homology"/>
<evidence type="ECO:0000256" key="3">
    <source>
        <dbReference type="ARBA" id="ARBA00064542"/>
    </source>
</evidence>
<dbReference type="InterPro" id="IPR009068">
    <property type="entry name" value="uS15_NS1_RNA-bd_sf"/>
</dbReference>
<dbReference type="FunFam" id="1.10.287.10:FF:000002">
    <property type="entry name" value="30S ribosomal protein S15"/>
    <property type="match status" value="1"/>
</dbReference>
<comment type="subunit">
    <text evidence="3 4">Part of the 30S ribosomal subunit. Forms a bridge to the 50S subunit in the 70S ribosome, contacting the 23S rRNA.</text>
</comment>
<accession>A0A1F5E2Y1</accession>
<dbReference type="InterPro" id="IPR000589">
    <property type="entry name" value="Ribosomal_uS15"/>
</dbReference>
<dbReference type="Proteomes" id="UP000177006">
    <property type="component" value="Unassembled WGS sequence"/>
</dbReference>
<evidence type="ECO:0000313" key="7">
    <source>
        <dbReference type="EMBL" id="OGD61787.1"/>
    </source>
</evidence>
<keyword evidence="4 6" id="KW-0699">rRNA-binding</keyword>
<dbReference type="InterPro" id="IPR005290">
    <property type="entry name" value="Ribosomal_uS15_bac-type"/>
</dbReference>
<dbReference type="Pfam" id="PF00312">
    <property type="entry name" value="Ribosomal_S15"/>
    <property type="match status" value="1"/>
</dbReference>
<evidence type="ECO:0000256" key="1">
    <source>
        <dbReference type="ARBA" id="ARBA00022980"/>
    </source>
</evidence>
<dbReference type="GO" id="GO:0006412">
    <property type="term" value="P:translation"/>
    <property type="evidence" value="ECO:0007669"/>
    <property type="project" value="UniProtKB-UniRule"/>
</dbReference>
<sequence>MTLSLDEKQKIILKFATHKGDTGSPEVQIALLTNQVNKLAAHLKIHKKDTHSRTGLLAMVSKRRRLLNYLMARSKERYQALVKELKLK</sequence>
<comment type="caution">
    <text evidence="7">The sequence shown here is derived from an EMBL/GenBank/DDBJ whole genome shotgun (WGS) entry which is preliminary data.</text>
</comment>
<dbReference type="Gene3D" id="1.10.287.10">
    <property type="entry name" value="S15/NS1, RNA-binding"/>
    <property type="match status" value="1"/>
</dbReference>
<keyword evidence="4 6" id="KW-0694">RNA-binding</keyword>
<dbReference type="GO" id="GO:0022627">
    <property type="term" value="C:cytosolic small ribosomal subunit"/>
    <property type="evidence" value="ECO:0007669"/>
    <property type="project" value="TreeGrafter"/>
</dbReference>
<dbReference type="HAMAP" id="MF_01343_B">
    <property type="entry name" value="Ribosomal_uS15_B"/>
    <property type="match status" value="1"/>
</dbReference>
<evidence type="ECO:0000256" key="4">
    <source>
        <dbReference type="HAMAP-Rule" id="MF_01343"/>
    </source>
</evidence>
<dbReference type="GO" id="GO:0003735">
    <property type="term" value="F:structural constituent of ribosome"/>
    <property type="evidence" value="ECO:0007669"/>
    <property type="project" value="InterPro"/>
</dbReference>
<evidence type="ECO:0000256" key="2">
    <source>
        <dbReference type="ARBA" id="ARBA00023274"/>
    </source>
</evidence>
<dbReference type="CDD" id="cd00353">
    <property type="entry name" value="Ribosomal_S15p_S13e"/>
    <property type="match status" value="1"/>
</dbReference>
<organism evidence="7 8">
    <name type="scientific">Candidatus Beckwithbacteria bacterium RBG_13_42_9</name>
    <dbReference type="NCBI Taxonomy" id="1797457"/>
    <lineage>
        <taxon>Bacteria</taxon>
        <taxon>Candidatus Beckwithiibacteriota</taxon>
    </lineage>
</organism>
<dbReference type="PANTHER" id="PTHR23321:SF26">
    <property type="entry name" value="SMALL RIBOSOMAL SUBUNIT PROTEIN US15M"/>
    <property type="match status" value="1"/>
</dbReference>
<dbReference type="PROSITE" id="PS00362">
    <property type="entry name" value="RIBOSOMAL_S15"/>
    <property type="match status" value="1"/>
</dbReference>
<keyword evidence="2 4" id="KW-0687">Ribonucleoprotein</keyword>
<dbReference type="NCBIfam" id="TIGR00952">
    <property type="entry name" value="S15_bact"/>
    <property type="match status" value="1"/>
</dbReference>
<evidence type="ECO:0000313" key="8">
    <source>
        <dbReference type="Proteomes" id="UP000177006"/>
    </source>
</evidence>
<dbReference type="Gene3D" id="6.10.250.3130">
    <property type="match status" value="1"/>
</dbReference>
<keyword evidence="1 4" id="KW-0689">Ribosomal protein</keyword>
<dbReference type="SMART" id="SM01387">
    <property type="entry name" value="Ribosomal_S15"/>
    <property type="match status" value="1"/>
</dbReference>
<dbReference type="STRING" id="1797457.A2160_05485"/>
<dbReference type="EMBL" id="MEZK01000033">
    <property type="protein sequence ID" value="OGD61787.1"/>
    <property type="molecule type" value="Genomic_DNA"/>
</dbReference>
<protein>
    <recommendedName>
        <fullName evidence="4">Small ribosomal subunit protein uS15</fullName>
    </recommendedName>
</protein>
<dbReference type="AlphaFoldDB" id="A0A1F5E2Y1"/>
<evidence type="ECO:0000256" key="6">
    <source>
        <dbReference type="RuleBase" id="RU004524"/>
    </source>
</evidence>
<name>A0A1F5E2Y1_9BACT</name>
<comment type="function">
    <text evidence="4 6">One of the primary rRNA binding proteins, it binds directly to 16S rRNA where it helps nucleate assembly of the platform of the 30S subunit by binding and bridging several RNA helices of the 16S rRNA.</text>
</comment>
<dbReference type="GO" id="GO:0019843">
    <property type="term" value="F:rRNA binding"/>
    <property type="evidence" value="ECO:0007669"/>
    <property type="project" value="UniProtKB-UniRule"/>
</dbReference>
<evidence type="ECO:0000256" key="5">
    <source>
        <dbReference type="RuleBase" id="RU003919"/>
    </source>
</evidence>
<gene>
    <name evidence="4" type="primary">rpsO</name>
    <name evidence="7" type="ORF">A2160_05485</name>
</gene>
<dbReference type="SUPFAM" id="SSF47060">
    <property type="entry name" value="S15/NS1 RNA-binding domain"/>
    <property type="match status" value="1"/>
</dbReference>
<comment type="function">
    <text evidence="4">Forms an intersubunit bridge (bridge B4) with the 23S rRNA of the 50S subunit in the ribosome.</text>
</comment>
<dbReference type="PANTHER" id="PTHR23321">
    <property type="entry name" value="RIBOSOMAL PROTEIN S15, BACTERIAL AND ORGANELLAR"/>
    <property type="match status" value="1"/>
</dbReference>
<reference evidence="7 8" key="1">
    <citation type="journal article" date="2016" name="Nat. Commun.">
        <title>Thousands of microbial genomes shed light on interconnected biogeochemical processes in an aquifer system.</title>
        <authorList>
            <person name="Anantharaman K."/>
            <person name="Brown C.T."/>
            <person name="Hug L.A."/>
            <person name="Sharon I."/>
            <person name="Castelle C.J."/>
            <person name="Probst A.J."/>
            <person name="Thomas B.C."/>
            <person name="Singh A."/>
            <person name="Wilkins M.J."/>
            <person name="Karaoz U."/>
            <person name="Brodie E.L."/>
            <person name="Williams K.H."/>
            <person name="Hubbard S.S."/>
            <person name="Banfield J.F."/>
        </authorList>
    </citation>
    <scope>NUCLEOTIDE SEQUENCE [LARGE SCALE GENOMIC DNA]</scope>
</reference>
<comment type="similarity">
    <text evidence="4 5">Belongs to the universal ribosomal protein uS15 family.</text>
</comment>